<name>A0ABN3S9G7_9ACTN</name>
<dbReference type="Gene3D" id="1.25.40.10">
    <property type="entry name" value="Tetratricopeptide repeat domain"/>
    <property type="match status" value="3"/>
</dbReference>
<dbReference type="Pfam" id="PF03704">
    <property type="entry name" value="BTAD"/>
    <property type="match status" value="1"/>
</dbReference>
<dbReference type="InterPro" id="IPR005158">
    <property type="entry name" value="BTAD"/>
</dbReference>
<dbReference type="SMART" id="SM01043">
    <property type="entry name" value="BTAD"/>
    <property type="match status" value="1"/>
</dbReference>
<evidence type="ECO:0000256" key="2">
    <source>
        <dbReference type="ARBA" id="ARBA00023125"/>
    </source>
</evidence>
<dbReference type="CDD" id="cd15831">
    <property type="entry name" value="BTAD"/>
    <property type="match status" value="1"/>
</dbReference>
<feature type="domain" description="OmpR/PhoB-type" evidence="4">
    <location>
        <begin position="1"/>
        <end position="102"/>
    </location>
</feature>
<dbReference type="EMBL" id="BAAATE010000014">
    <property type="protein sequence ID" value="GAA2671587.1"/>
    <property type="molecule type" value="Genomic_DNA"/>
</dbReference>
<gene>
    <name evidence="5" type="ORF">GCM10010412_051170</name>
</gene>
<organism evidence="5 6">
    <name type="scientific">Nonomuraea recticatena</name>
    <dbReference type="NCBI Taxonomy" id="46178"/>
    <lineage>
        <taxon>Bacteria</taxon>
        <taxon>Bacillati</taxon>
        <taxon>Actinomycetota</taxon>
        <taxon>Actinomycetes</taxon>
        <taxon>Streptosporangiales</taxon>
        <taxon>Streptosporangiaceae</taxon>
        <taxon>Nonomuraea</taxon>
    </lineage>
</organism>
<dbReference type="Pfam" id="PF25872">
    <property type="entry name" value="HTH_77"/>
    <property type="match status" value="1"/>
</dbReference>
<dbReference type="SUPFAM" id="SSF48452">
    <property type="entry name" value="TPR-like"/>
    <property type="match status" value="3"/>
</dbReference>
<reference evidence="5 6" key="1">
    <citation type="journal article" date="2019" name="Int. J. Syst. Evol. Microbiol.">
        <title>The Global Catalogue of Microorganisms (GCM) 10K type strain sequencing project: providing services to taxonomists for standard genome sequencing and annotation.</title>
        <authorList>
            <consortium name="The Broad Institute Genomics Platform"/>
            <consortium name="The Broad Institute Genome Sequencing Center for Infectious Disease"/>
            <person name="Wu L."/>
            <person name="Ma J."/>
        </authorList>
    </citation>
    <scope>NUCLEOTIDE SEQUENCE [LARGE SCALE GENOMIC DNA]</scope>
    <source>
        <strain evidence="5 6">JCM 6835</strain>
    </source>
</reference>
<dbReference type="InterPro" id="IPR016032">
    <property type="entry name" value="Sig_transdc_resp-reg_C-effctor"/>
</dbReference>
<dbReference type="PANTHER" id="PTHR47691:SF3">
    <property type="entry name" value="HTH-TYPE TRANSCRIPTIONAL REGULATOR RV0890C-RELATED"/>
    <property type="match status" value="1"/>
</dbReference>
<accession>A0ABN3S9G7</accession>
<evidence type="ECO:0000259" key="4">
    <source>
        <dbReference type="PROSITE" id="PS51755"/>
    </source>
</evidence>
<dbReference type="InterPro" id="IPR036388">
    <property type="entry name" value="WH-like_DNA-bd_sf"/>
</dbReference>
<dbReference type="PANTHER" id="PTHR47691">
    <property type="entry name" value="REGULATOR-RELATED"/>
    <property type="match status" value="1"/>
</dbReference>
<dbReference type="InterPro" id="IPR011990">
    <property type="entry name" value="TPR-like_helical_dom_sf"/>
</dbReference>
<dbReference type="SMART" id="SM00862">
    <property type="entry name" value="Trans_reg_C"/>
    <property type="match status" value="1"/>
</dbReference>
<dbReference type="Gene3D" id="3.40.50.300">
    <property type="entry name" value="P-loop containing nucleotide triphosphate hydrolases"/>
    <property type="match status" value="1"/>
</dbReference>
<dbReference type="Gene3D" id="1.10.10.10">
    <property type="entry name" value="Winged helix-like DNA-binding domain superfamily/Winged helix DNA-binding domain"/>
    <property type="match status" value="1"/>
</dbReference>
<dbReference type="SUPFAM" id="SSF52540">
    <property type="entry name" value="P-loop containing nucleoside triphosphate hydrolases"/>
    <property type="match status" value="1"/>
</dbReference>
<feature type="DNA-binding region" description="OmpR/PhoB-type" evidence="3">
    <location>
        <begin position="1"/>
        <end position="102"/>
    </location>
</feature>
<dbReference type="InterPro" id="IPR058852">
    <property type="entry name" value="HTH_77"/>
</dbReference>
<keyword evidence="2 3" id="KW-0238">DNA-binding</keyword>
<dbReference type="Proteomes" id="UP001501666">
    <property type="component" value="Unassembled WGS sequence"/>
</dbReference>
<evidence type="ECO:0000313" key="5">
    <source>
        <dbReference type="EMBL" id="GAA2671587.1"/>
    </source>
</evidence>
<protein>
    <submittedName>
        <fullName evidence="5">BTAD domain-containing putative transcriptional regulator</fullName>
    </submittedName>
</protein>
<proteinExistence type="inferred from homology"/>
<dbReference type="PROSITE" id="PS51755">
    <property type="entry name" value="OMPR_PHOB"/>
    <property type="match status" value="1"/>
</dbReference>
<dbReference type="InterPro" id="IPR027417">
    <property type="entry name" value="P-loop_NTPase"/>
</dbReference>
<sequence length="1078" mass="115613">MGYRDRMRFGVLGPLGVWTEDGRAVRVPELKVRALLADLLVHRGRPVPADRLIDDVWGAKPPNNPTGALQSKIWQLRRVLEEAEPGGRELIVSRPAGYQLRVEPGAVDEARFQELTARARASEHQGERAALLADALAVWRGPAFADFADEEFTRAATARLEEQRLTALEEQAEARLRLGEHALLADELGDLVAVHPLRERLRAAHVRALYLAGRQSAALSSYAELRELLAESLGLDPTPELAALHQAILTQDPALTAAPAPATTSVRPVTNVPSPLTDLIGRAEAVGELRALLESARLVTLTGAGGVGKTRLALAVAAQAGDAFPGGVRLVEFAALPPSRGSRACAEVHQAVGGVLGVRDDVSGPLSPVDRIVHALGDRPALLVFDNCEHVVEPVAELAEHLLKAAPLLKILATGQEHLGITGEHVRPVPPLLLPAPGAGLGPEEARRFSAVELFVARASAAAPSFTLDESTVEAVVSICERLDGIPLALEMAATRVRALGVHEVAARLDDRFRLLAAGARGAPERQRTLRAVIDWSWSLLGDQERAVLRRLAVHAGGCTLAAAEEVCAAGDLDPATVVDLLARLVDCSLVVVSDDQDGPRYRLLESVTAYCVERLSEAGELEALRRGHREYYTRMAERAEPHLRGHGQRQWLRRLDLESANLRAALESAARSGAGDLALRLVNALTWYWYLRGRISEAERLLAMALSAGQGGSDAEVAKATAWLGGIRLLLGGGAAHFAAHFAALQPYERVDDPGGRARMEWFLGSHTYGIGDPSRSADLIDRALATFGSLGDRWGTAAALSSRSFHAKLRGDFGAVRQDSERSLELFRDLGDQWGQIQAMTPLATEAEVLGDYERAARLHRDGLRMAEDLGLWREVSFKLAGLGRIALLMRDYPKARQFHERARRLAVEQSDTFGEQFAEIGLGMGARREGDLDTAQAHLRSVLDLHRRMGYEPGLPALILAELGFIAEHRGQADTATALQLDGFAAAEATGDPRAVALALEGLAGARLLAGRPVHAARLLGAAAAARRSVGVPLPQGERLDVDRIAAGAVEAIGETRFAAEFAVGGGLLPADAIK</sequence>
<dbReference type="SUPFAM" id="SSF46894">
    <property type="entry name" value="C-terminal effector domain of the bipartite response regulators"/>
    <property type="match status" value="1"/>
</dbReference>
<evidence type="ECO:0000256" key="1">
    <source>
        <dbReference type="ARBA" id="ARBA00005820"/>
    </source>
</evidence>
<dbReference type="Pfam" id="PF00486">
    <property type="entry name" value="Trans_reg_C"/>
    <property type="match status" value="1"/>
</dbReference>
<evidence type="ECO:0000313" key="6">
    <source>
        <dbReference type="Proteomes" id="UP001501666"/>
    </source>
</evidence>
<dbReference type="InterPro" id="IPR001867">
    <property type="entry name" value="OmpR/PhoB-type_DNA-bd"/>
</dbReference>
<comment type="caution">
    <text evidence="5">The sequence shown here is derived from an EMBL/GenBank/DDBJ whole genome shotgun (WGS) entry which is preliminary data.</text>
</comment>
<evidence type="ECO:0000256" key="3">
    <source>
        <dbReference type="PROSITE-ProRule" id="PRU01091"/>
    </source>
</evidence>
<comment type="similarity">
    <text evidence="1">Belongs to the AfsR/DnrI/RedD regulatory family.</text>
</comment>
<keyword evidence="6" id="KW-1185">Reference proteome</keyword>